<dbReference type="STRING" id="6573.A0A210Q8C4"/>
<dbReference type="Pfam" id="PF06155">
    <property type="entry name" value="GBBH-like_N"/>
    <property type="match status" value="1"/>
</dbReference>
<dbReference type="InterPro" id="IPR003819">
    <property type="entry name" value="TauD/TfdA-like"/>
</dbReference>
<comment type="similarity">
    <text evidence="3">Belongs to the gamma-BBH/TMLD family.</text>
</comment>
<evidence type="ECO:0000256" key="5">
    <source>
        <dbReference type="ARBA" id="ARBA00022873"/>
    </source>
</evidence>
<dbReference type="OrthoDB" id="406634at2759"/>
<dbReference type="FunFam" id="3.30.2020.30:FF:000002">
    <property type="entry name" value="Putative gamma-butyrobetaine dioxygenase"/>
    <property type="match status" value="1"/>
</dbReference>
<dbReference type="InterPro" id="IPR038492">
    <property type="entry name" value="GBBH-like_N_sf"/>
</dbReference>
<dbReference type="InterPro" id="IPR042098">
    <property type="entry name" value="TauD-like_sf"/>
</dbReference>
<dbReference type="InterPro" id="IPR010376">
    <property type="entry name" value="GBBH-like_N"/>
</dbReference>
<evidence type="ECO:0000256" key="6">
    <source>
        <dbReference type="ARBA" id="ARBA00022964"/>
    </source>
</evidence>
<dbReference type="InterPro" id="IPR050411">
    <property type="entry name" value="AlphaKG_dependent_hydroxylases"/>
</dbReference>
<evidence type="ECO:0000313" key="12">
    <source>
        <dbReference type="Proteomes" id="UP000242188"/>
    </source>
</evidence>
<evidence type="ECO:0000259" key="10">
    <source>
        <dbReference type="Pfam" id="PF06155"/>
    </source>
</evidence>
<reference evidence="11 12" key="1">
    <citation type="journal article" date="2017" name="Nat. Ecol. Evol.">
        <title>Scallop genome provides insights into evolution of bilaterian karyotype and development.</title>
        <authorList>
            <person name="Wang S."/>
            <person name="Zhang J."/>
            <person name="Jiao W."/>
            <person name="Li J."/>
            <person name="Xun X."/>
            <person name="Sun Y."/>
            <person name="Guo X."/>
            <person name="Huan P."/>
            <person name="Dong B."/>
            <person name="Zhang L."/>
            <person name="Hu X."/>
            <person name="Sun X."/>
            <person name="Wang J."/>
            <person name="Zhao C."/>
            <person name="Wang Y."/>
            <person name="Wang D."/>
            <person name="Huang X."/>
            <person name="Wang R."/>
            <person name="Lv J."/>
            <person name="Li Y."/>
            <person name="Zhang Z."/>
            <person name="Liu B."/>
            <person name="Lu W."/>
            <person name="Hui Y."/>
            <person name="Liang J."/>
            <person name="Zhou Z."/>
            <person name="Hou R."/>
            <person name="Li X."/>
            <person name="Liu Y."/>
            <person name="Li H."/>
            <person name="Ning X."/>
            <person name="Lin Y."/>
            <person name="Zhao L."/>
            <person name="Xing Q."/>
            <person name="Dou J."/>
            <person name="Li Y."/>
            <person name="Mao J."/>
            <person name="Guo H."/>
            <person name="Dou H."/>
            <person name="Li T."/>
            <person name="Mu C."/>
            <person name="Jiang W."/>
            <person name="Fu Q."/>
            <person name="Fu X."/>
            <person name="Miao Y."/>
            <person name="Liu J."/>
            <person name="Yu Q."/>
            <person name="Li R."/>
            <person name="Liao H."/>
            <person name="Li X."/>
            <person name="Kong Y."/>
            <person name="Jiang Z."/>
            <person name="Chourrout D."/>
            <person name="Li R."/>
            <person name="Bao Z."/>
        </authorList>
    </citation>
    <scope>NUCLEOTIDE SEQUENCE [LARGE SCALE GENOMIC DNA]</scope>
    <source>
        <strain evidence="11 12">PY_sf001</strain>
    </source>
</reference>
<keyword evidence="6 11" id="KW-0223">Dioxygenase</keyword>
<keyword evidence="8" id="KW-0408">Iron</keyword>
<dbReference type="GO" id="GO:0046872">
    <property type="term" value="F:metal ion binding"/>
    <property type="evidence" value="ECO:0007669"/>
    <property type="project" value="UniProtKB-KW"/>
</dbReference>
<feature type="domain" description="TauD/TfdA-like" evidence="9">
    <location>
        <begin position="238"/>
        <end position="482"/>
    </location>
</feature>
<accession>A0A210Q8C4</accession>
<evidence type="ECO:0000256" key="1">
    <source>
        <dbReference type="ARBA" id="ARBA00001954"/>
    </source>
</evidence>
<proteinExistence type="inferred from homology"/>
<evidence type="ECO:0000256" key="7">
    <source>
        <dbReference type="ARBA" id="ARBA00023002"/>
    </source>
</evidence>
<evidence type="ECO:0000256" key="4">
    <source>
        <dbReference type="ARBA" id="ARBA00022723"/>
    </source>
</evidence>
<dbReference type="CDD" id="cd00250">
    <property type="entry name" value="CAS_like"/>
    <property type="match status" value="1"/>
</dbReference>
<organism evidence="11 12">
    <name type="scientific">Mizuhopecten yessoensis</name>
    <name type="common">Japanese scallop</name>
    <name type="synonym">Patinopecten yessoensis</name>
    <dbReference type="NCBI Taxonomy" id="6573"/>
    <lineage>
        <taxon>Eukaryota</taxon>
        <taxon>Metazoa</taxon>
        <taxon>Spiralia</taxon>
        <taxon>Lophotrochozoa</taxon>
        <taxon>Mollusca</taxon>
        <taxon>Bivalvia</taxon>
        <taxon>Autobranchia</taxon>
        <taxon>Pteriomorphia</taxon>
        <taxon>Pectinida</taxon>
        <taxon>Pectinoidea</taxon>
        <taxon>Pectinidae</taxon>
        <taxon>Mizuhopecten</taxon>
    </lineage>
</organism>
<keyword evidence="5" id="KW-0124">Carnitine biosynthesis</keyword>
<feature type="domain" description="Gamma-butyrobetaine hydroxylase-like N-terminal" evidence="10">
    <location>
        <begin position="129"/>
        <end position="201"/>
    </location>
</feature>
<keyword evidence="7" id="KW-0560">Oxidoreductase</keyword>
<dbReference type="Proteomes" id="UP000242188">
    <property type="component" value="Unassembled WGS sequence"/>
</dbReference>
<evidence type="ECO:0000256" key="3">
    <source>
        <dbReference type="ARBA" id="ARBA00008654"/>
    </source>
</evidence>
<dbReference type="GO" id="GO:0016706">
    <property type="term" value="F:2-oxoglutarate-dependent dioxygenase activity"/>
    <property type="evidence" value="ECO:0007669"/>
    <property type="project" value="UniProtKB-ARBA"/>
</dbReference>
<keyword evidence="4" id="KW-0479">Metal-binding</keyword>
<evidence type="ECO:0000256" key="2">
    <source>
        <dbReference type="ARBA" id="ARBA00005022"/>
    </source>
</evidence>
<gene>
    <name evidence="11" type="ORF">KP79_PYT07810</name>
</gene>
<name>A0A210Q8C4_MIZYE</name>
<dbReference type="PANTHER" id="PTHR10696:SF25">
    <property type="entry name" value="OXIDOREDUCTASE AIM17-RELATED"/>
    <property type="match status" value="1"/>
</dbReference>
<dbReference type="SUPFAM" id="SSF51197">
    <property type="entry name" value="Clavaminate synthase-like"/>
    <property type="match status" value="1"/>
</dbReference>
<comment type="pathway">
    <text evidence="2">Amine and polyamine biosynthesis; carnitine biosynthesis.</text>
</comment>
<evidence type="ECO:0000256" key="8">
    <source>
        <dbReference type="ARBA" id="ARBA00023004"/>
    </source>
</evidence>
<dbReference type="PANTHER" id="PTHR10696">
    <property type="entry name" value="GAMMA-BUTYROBETAINE HYDROXYLASE-RELATED"/>
    <property type="match status" value="1"/>
</dbReference>
<comment type="caution">
    <text evidence="11">The sequence shown here is derived from an EMBL/GenBank/DDBJ whole genome shotgun (WGS) entry which is preliminary data.</text>
</comment>
<evidence type="ECO:0000313" key="11">
    <source>
        <dbReference type="EMBL" id="OWF45000.1"/>
    </source>
</evidence>
<dbReference type="AlphaFoldDB" id="A0A210Q8C4"/>
<dbReference type="GO" id="GO:0045329">
    <property type="term" value="P:carnitine biosynthetic process"/>
    <property type="evidence" value="ECO:0007669"/>
    <property type="project" value="UniProtKB-UniPathway"/>
</dbReference>
<dbReference type="Pfam" id="PF02668">
    <property type="entry name" value="TauD"/>
    <property type="match status" value="1"/>
</dbReference>
<dbReference type="UniPathway" id="UPA00118"/>
<comment type="cofactor">
    <cofactor evidence="1">
        <name>Fe(2+)</name>
        <dbReference type="ChEBI" id="CHEBI:29033"/>
    </cofactor>
</comment>
<sequence length="514" mass="59366">MRQIETAAVISDVTYDKDDEAHLISVKMARGNSWTQKQRKKISLWKGEILFIMIEVDKLLFGTLFLCTREIYFKNHFCYALNSVYSKGPAVPLNTSPTCVFGQRLNRYQSFSSRKIVSETVAETVRAVDDGRKVEIVWNDGKSSRFHAVWLRHHCPCRECYSDEISQVLIDIDKLPLDIKVTDVTVTENGRVRIQWDDNHAGEFSSAFLKKYCYSQNSLQQKKDSMKTMLCKESVKPSVTYADCEADEKHVYKWLTDVNENGLAMVKGAPVTNNLLTEFIPKHMAPLLDNTYGKIYDVIVMEEPTNLAYTRNKLQFHMDLPYYESMPGIQFLHCLKFDDALIGGETLFVDMFAVCEEFRQTNPVEFKTLCSVPCTFSRNHLSRENPIHLLIRRPVINLNNEKEIIGVFWNPGVVGVSEIPEDHVTEYYRAYQLFARSISNFHTKNEIRLQPGDIVTFNNRRMAHSRNSFTDGSGERHFQGCYVNICEYKSRLVSLTRKYGDVSTIKRVGNMDWM</sequence>
<dbReference type="Gene3D" id="3.30.2020.30">
    <property type="match status" value="1"/>
</dbReference>
<dbReference type="EMBL" id="NEDP02004628">
    <property type="protein sequence ID" value="OWF45000.1"/>
    <property type="molecule type" value="Genomic_DNA"/>
</dbReference>
<evidence type="ECO:0000259" key="9">
    <source>
        <dbReference type="Pfam" id="PF02668"/>
    </source>
</evidence>
<protein>
    <submittedName>
        <fullName evidence="11">Gamma-butyrobetaine dioxygenase</fullName>
    </submittedName>
</protein>
<keyword evidence="12" id="KW-1185">Reference proteome</keyword>
<dbReference type="GO" id="GO:0005739">
    <property type="term" value="C:mitochondrion"/>
    <property type="evidence" value="ECO:0007669"/>
    <property type="project" value="TreeGrafter"/>
</dbReference>
<dbReference type="Gene3D" id="3.60.130.10">
    <property type="entry name" value="Clavaminate synthase-like"/>
    <property type="match status" value="1"/>
</dbReference>